<evidence type="ECO:0000313" key="1">
    <source>
        <dbReference type="EMBL" id="EET44186.1"/>
    </source>
</evidence>
<sequence length="44" mass="5177">MWFSRYGKRLSGIGGVQTTLYPTFLRYFIYVGRVAPLYGYLDFC</sequence>
<protein>
    <submittedName>
        <fullName evidence="1">Uncharacterized protein</fullName>
    </submittedName>
</protein>
<reference evidence="1" key="1">
    <citation type="submission" date="2009-07" db="EMBL/GenBank/DDBJ databases">
        <authorList>
            <person name="Weinstock G."/>
            <person name="Sodergren E."/>
            <person name="Clifton S."/>
            <person name="Fulton L."/>
            <person name="Fulton B."/>
            <person name="Courtney L."/>
            <person name="Fronick C."/>
            <person name="Harrison M."/>
            <person name="Strong C."/>
            <person name="Farmer C."/>
            <person name="Delahaunty K."/>
            <person name="Markovic C."/>
            <person name="Hall O."/>
            <person name="Minx P."/>
            <person name="Tomlinson C."/>
            <person name="Mitreva M."/>
            <person name="Nelson J."/>
            <person name="Hou S."/>
            <person name="Wollam A."/>
            <person name="Pepin K.H."/>
            <person name="Johnson M."/>
            <person name="Bhonagiri V."/>
            <person name="Nash W.E."/>
            <person name="Warren W."/>
            <person name="Chinwalla A."/>
            <person name="Mardis E.R."/>
            <person name="Wilson R.K."/>
        </authorList>
    </citation>
    <scope>NUCLEOTIDE SEQUENCE [LARGE SCALE GENOMIC DNA]</scope>
    <source>
        <strain evidence="1">ATCC 29256</strain>
    </source>
</reference>
<dbReference type="EMBL" id="ACKO02000012">
    <property type="protein sequence ID" value="EET44186.1"/>
    <property type="molecule type" value="Genomic_DNA"/>
</dbReference>
<name>C6M6I7_NEISI</name>
<comment type="caution">
    <text evidence="1">The sequence shown here is derived from an EMBL/GenBank/DDBJ whole genome shotgun (WGS) entry which is preliminary data.</text>
</comment>
<keyword evidence="2" id="KW-1185">Reference proteome</keyword>
<dbReference type="AlphaFoldDB" id="C6M6I7"/>
<gene>
    <name evidence="1" type="ORF">NEISICOT_02139</name>
</gene>
<evidence type="ECO:0000313" key="2">
    <source>
        <dbReference type="Proteomes" id="UP000005365"/>
    </source>
</evidence>
<organism evidence="1 2">
    <name type="scientific">Neisseria sicca ATCC 29256</name>
    <dbReference type="NCBI Taxonomy" id="547045"/>
    <lineage>
        <taxon>Bacteria</taxon>
        <taxon>Pseudomonadati</taxon>
        <taxon>Pseudomonadota</taxon>
        <taxon>Betaproteobacteria</taxon>
        <taxon>Neisseriales</taxon>
        <taxon>Neisseriaceae</taxon>
        <taxon>Neisseria</taxon>
    </lineage>
</organism>
<accession>C6M6I7</accession>
<dbReference type="Proteomes" id="UP000005365">
    <property type="component" value="Unassembled WGS sequence"/>
</dbReference>
<proteinExistence type="predicted"/>